<dbReference type="AlphaFoldDB" id="A0A1M2W306"/>
<feature type="compositionally biased region" description="Polar residues" evidence="1">
    <location>
        <begin position="273"/>
        <end position="294"/>
    </location>
</feature>
<gene>
    <name evidence="2" type="ORF">TRAPUB_9253</name>
</gene>
<dbReference type="Proteomes" id="UP000184267">
    <property type="component" value="Unassembled WGS sequence"/>
</dbReference>
<reference evidence="2 3" key="1">
    <citation type="submission" date="2016-10" db="EMBL/GenBank/DDBJ databases">
        <title>Genome sequence of the basidiomycete white-rot fungus Trametes pubescens.</title>
        <authorList>
            <person name="Makela M.R."/>
            <person name="Granchi Z."/>
            <person name="Peng M."/>
            <person name="De Vries R.P."/>
            <person name="Grigoriev I."/>
            <person name="Riley R."/>
            <person name="Hilden K."/>
        </authorList>
    </citation>
    <scope>NUCLEOTIDE SEQUENCE [LARGE SCALE GENOMIC DNA]</scope>
    <source>
        <strain evidence="2 3">FBCC735</strain>
    </source>
</reference>
<organism evidence="2 3">
    <name type="scientific">Trametes pubescens</name>
    <name type="common">White-rot fungus</name>
    <dbReference type="NCBI Taxonomy" id="154538"/>
    <lineage>
        <taxon>Eukaryota</taxon>
        <taxon>Fungi</taxon>
        <taxon>Dikarya</taxon>
        <taxon>Basidiomycota</taxon>
        <taxon>Agaricomycotina</taxon>
        <taxon>Agaricomycetes</taxon>
        <taxon>Polyporales</taxon>
        <taxon>Polyporaceae</taxon>
        <taxon>Trametes</taxon>
    </lineage>
</organism>
<accession>A0A1M2W306</accession>
<name>A0A1M2W306_TRAPU</name>
<feature type="compositionally biased region" description="Low complexity" evidence="1">
    <location>
        <begin position="201"/>
        <end position="212"/>
    </location>
</feature>
<sequence>MASTLTLSAAPSDSFLSSLGGPPPSQDFKMHQVPDVFVIPPEEEQEDNPPWCVFDAAAAAAHGLSTIPDIDTLDVALGLHQQMDNRSPSFTRLHSNASQDTIIMPHRGAGTLPRLHDIDLDMEDGQTDIRSRGSGSTRNRTYDDEEIVEVVKVRRSEGMADVGDRTLKLKKSSTFRARATQALRSIKNVGKGSRRATVSEPKPLAKLAPHAADTVPSRHSYQETPVSPVQATSPTMSRRRSMTLSQMFAFKENSKENRSASRPVSPLTDEPLSPTSPSYDSGIPTQPMSPTDVTGSHAKRLQQSPSLEDYMATPTRSLSPGGGDDDASKPTLSKRKSFRRRLSVLELQKLFTKTSGSSNTQPDLQASAPSPTPLDVDEDLFSPSLSRPLSMDSTAMLSSSSSRKSSVSFGDQPQMSSRPSYTSQRTVSGSSGVPDVISDEELEMRLDSLHFDSLHFDPDEIMSTI</sequence>
<feature type="region of interest" description="Disordered" evidence="1">
    <location>
        <begin position="188"/>
        <end position="339"/>
    </location>
</feature>
<proteinExistence type="predicted"/>
<comment type="caution">
    <text evidence="2">The sequence shown here is derived from an EMBL/GenBank/DDBJ whole genome shotgun (WGS) entry which is preliminary data.</text>
</comment>
<evidence type="ECO:0000313" key="2">
    <source>
        <dbReference type="EMBL" id="OJT14142.1"/>
    </source>
</evidence>
<feature type="compositionally biased region" description="Low complexity" evidence="1">
    <location>
        <begin position="11"/>
        <end position="20"/>
    </location>
</feature>
<feature type="region of interest" description="Disordered" evidence="1">
    <location>
        <begin position="1"/>
        <end position="29"/>
    </location>
</feature>
<dbReference type="OrthoDB" id="3066311at2759"/>
<feature type="region of interest" description="Disordered" evidence="1">
    <location>
        <begin position="353"/>
        <end position="435"/>
    </location>
</feature>
<feature type="compositionally biased region" description="Polar residues" evidence="1">
    <location>
        <begin position="217"/>
        <end position="246"/>
    </location>
</feature>
<evidence type="ECO:0000313" key="3">
    <source>
        <dbReference type="Proteomes" id="UP000184267"/>
    </source>
</evidence>
<feature type="compositionally biased region" description="Low complexity" evidence="1">
    <location>
        <begin position="390"/>
        <end position="408"/>
    </location>
</feature>
<feature type="compositionally biased region" description="Polar residues" evidence="1">
    <location>
        <begin position="353"/>
        <end position="369"/>
    </location>
</feature>
<dbReference type="OMA" id="EDNPPWC"/>
<protein>
    <submittedName>
        <fullName evidence="2">Uncharacterized protein</fullName>
    </submittedName>
</protein>
<dbReference type="EMBL" id="MNAD01000321">
    <property type="protein sequence ID" value="OJT14142.1"/>
    <property type="molecule type" value="Genomic_DNA"/>
</dbReference>
<keyword evidence="3" id="KW-1185">Reference proteome</keyword>
<feature type="compositionally biased region" description="Polar residues" evidence="1">
    <location>
        <begin position="409"/>
        <end position="431"/>
    </location>
</feature>
<evidence type="ECO:0000256" key="1">
    <source>
        <dbReference type="SAM" id="MobiDB-lite"/>
    </source>
</evidence>